<feature type="region of interest" description="Disordered" evidence="1">
    <location>
        <begin position="144"/>
        <end position="163"/>
    </location>
</feature>
<gene>
    <name evidence="3" type="ORF">UU65_C0004G0007</name>
</gene>
<evidence type="ECO:0000313" key="4">
    <source>
        <dbReference type="Proteomes" id="UP000033869"/>
    </source>
</evidence>
<feature type="compositionally biased region" description="Acidic residues" evidence="1">
    <location>
        <begin position="147"/>
        <end position="163"/>
    </location>
</feature>
<sequence length="588" mass="65485">MKKVIYLEIDEEITSAIDKIKKTEADSLALVMPKGATLLQSVINLKLLKKQAENHKKDISIVTNDRVGKTIALQVGLSVFGSIDKNGVPQGISEPEELTIKEEKEEPALEETQIVRDNEDNPLVSSKVRDSKAKEAIKQAYYAGEAVNEEESDEAGQDGNDGAEEIPHLERHVINLESEEEAEEENKDEALKAQKGKKRKKEEVNKSEIMSKKKLWLILLGIPLLLVVLGFIFIPKAEITIGVSSEKLPMDTQFKVDREALKVDPQTKIIPGKFFTEDKEESKEFDATGKRDVGDKAIGNVTLYNEYDSDPFKLVQGTALHTLDGKVFKLKNDITIPGATLKSGNKVAGTIASAVEAEGPGEAYNIGPSNFSIPKLDTDQVYARSSGSMSGGFTKQLTVVSKEDFDKAKDSFTKEVTENFQKNVADENKEYRVLKEAVKVEATEAIAEPQISQEAQKFKLKLKVSYKAVMFKDGDLKSLLSKLLEKEVPVGKEVYTSEIDSSKIALISEFDKEFSEADFKFGAVVDLIPKLDMLKIRQSLIFKNTKEVDAKLKEYDSVKEIKFNFWPFAMSKLPLLPSHINVKLDVKK</sequence>
<organism evidence="3 4">
    <name type="scientific">candidate division CPR2 bacterium GW2011_GWC1_41_48</name>
    <dbReference type="NCBI Taxonomy" id="1618344"/>
    <lineage>
        <taxon>Bacteria</taxon>
        <taxon>Bacteria division CPR2</taxon>
    </lineage>
</organism>
<dbReference type="AlphaFoldDB" id="A0A0G0YGX2"/>
<feature type="region of interest" description="Disordered" evidence="1">
    <location>
        <begin position="177"/>
        <end position="204"/>
    </location>
</feature>
<proteinExistence type="predicted"/>
<keyword evidence="2" id="KW-0812">Transmembrane</keyword>
<dbReference type="EMBL" id="LCBL01000004">
    <property type="protein sequence ID" value="KKS08796.1"/>
    <property type="molecule type" value="Genomic_DNA"/>
</dbReference>
<evidence type="ECO:0000313" key="3">
    <source>
        <dbReference type="EMBL" id="KKS08796.1"/>
    </source>
</evidence>
<feature type="compositionally biased region" description="Acidic residues" evidence="1">
    <location>
        <begin position="177"/>
        <end position="187"/>
    </location>
</feature>
<protein>
    <recommendedName>
        <fullName evidence="5">Baseplate protein J-like domain-containing protein</fullName>
    </recommendedName>
</protein>
<comment type="caution">
    <text evidence="3">The sequence shown here is derived from an EMBL/GenBank/DDBJ whole genome shotgun (WGS) entry which is preliminary data.</text>
</comment>
<evidence type="ECO:0000256" key="1">
    <source>
        <dbReference type="SAM" id="MobiDB-lite"/>
    </source>
</evidence>
<keyword evidence="2" id="KW-0472">Membrane</keyword>
<feature type="transmembrane region" description="Helical" evidence="2">
    <location>
        <begin position="215"/>
        <end position="234"/>
    </location>
</feature>
<evidence type="ECO:0000256" key="2">
    <source>
        <dbReference type="SAM" id="Phobius"/>
    </source>
</evidence>
<reference evidence="3 4" key="1">
    <citation type="journal article" date="2015" name="Nature">
        <title>rRNA introns, odd ribosomes, and small enigmatic genomes across a large radiation of phyla.</title>
        <authorList>
            <person name="Brown C.T."/>
            <person name="Hug L.A."/>
            <person name="Thomas B.C."/>
            <person name="Sharon I."/>
            <person name="Castelle C.J."/>
            <person name="Singh A."/>
            <person name="Wilkins M.J."/>
            <person name="Williams K.H."/>
            <person name="Banfield J.F."/>
        </authorList>
    </citation>
    <scope>NUCLEOTIDE SEQUENCE [LARGE SCALE GENOMIC DNA]</scope>
</reference>
<keyword evidence="2" id="KW-1133">Transmembrane helix</keyword>
<evidence type="ECO:0008006" key="5">
    <source>
        <dbReference type="Google" id="ProtNLM"/>
    </source>
</evidence>
<accession>A0A0G0YGX2</accession>
<name>A0A0G0YGX2_UNCC2</name>
<dbReference type="Proteomes" id="UP000033869">
    <property type="component" value="Unassembled WGS sequence"/>
</dbReference>